<comment type="pathway">
    <text evidence="1">Cofactor biosynthesis; adenosylcobalamin biosynthesis.</text>
</comment>
<keyword evidence="4 9" id="KW-0489">Methyltransferase</keyword>
<dbReference type="InterPro" id="IPR014776">
    <property type="entry name" value="4pyrrole_Mease_sub2"/>
</dbReference>
<sequence length="234" mass="24651">MMKGTLYCIGVGPGDPELITVKALKRIQACPVLAAPQGRAGVGTAKDILLQAVAAMADVDLQGKDILNIDFPMTRDEAALAKAHAAGAAALEEKLAAGRDVALITLGCPTIYASSLYVQRIVEKHGYKTEIIPGVPSFCAAAARLGRPLCEKDETLTIIPGNRSDRWELLAMDGSKVVMKPAGPLADLKQDLAAAGRLDAASMVERCGMAGEKIYTSLKDAEDGPYFSVVLVKE</sequence>
<comment type="similarity">
    <text evidence="2 7">Belongs to the precorrin methyltransferase family.</text>
</comment>
<dbReference type="InterPro" id="IPR035996">
    <property type="entry name" value="4pyrrol_Methylase_sf"/>
</dbReference>
<evidence type="ECO:0000256" key="3">
    <source>
        <dbReference type="ARBA" id="ARBA00022573"/>
    </source>
</evidence>
<proteinExistence type="inferred from homology"/>
<dbReference type="NCBIfam" id="TIGR01467">
    <property type="entry name" value="cobI_cbiL"/>
    <property type="match status" value="1"/>
</dbReference>
<dbReference type="InterPro" id="IPR006364">
    <property type="entry name" value="CobI/CbiL/CobIJ_dom"/>
</dbReference>
<dbReference type="GO" id="GO:0030788">
    <property type="term" value="F:precorrin-2 C20-methyltransferase activity"/>
    <property type="evidence" value="ECO:0007669"/>
    <property type="project" value="InterPro"/>
</dbReference>
<organism evidence="9 10">
    <name type="scientific">Megasphaera stantonii</name>
    <dbReference type="NCBI Taxonomy" id="2144175"/>
    <lineage>
        <taxon>Bacteria</taxon>
        <taxon>Bacillati</taxon>
        <taxon>Bacillota</taxon>
        <taxon>Negativicutes</taxon>
        <taxon>Veillonellales</taxon>
        <taxon>Veillonellaceae</taxon>
        <taxon>Megasphaera</taxon>
    </lineage>
</organism>
<feature type="domain" description="Tetrapyrrole methylase" evidence="8">
    <location>
        <begin position="5"/>
        <end position="220"/>
    </location>
</feature>
<evidence type="ECO:0000256" key="5">
    <source>
        <dbReference type="ARBA" id="ARBA00022679"/>
    </source>
</evidence>
<name>A0A346AWH6_9FIRM</name>
<dbReference type="SUPFAM" id="SSF53790">
    <property type="entry name" value="Tetrapyrrole methylase"/>
    <property type="match status" value="1"/>
</dbReference>
<evidence type="ECO:0000256" key="6">
    <source>
        <dbReference type="ARBA" id="ARBA00022691"/>
    </source>
</evidence>
<accession>A0A346AWH6</accession>
<keyword evidence="10" id="KW-1185">Reference proteome</keyword>
<keyword evidence="3" id="KW-0169">Cobalamin biosynthesis</keyword>
<dbReference type="Gene3D" id="3.30.950.10">
    <property type="entry name" value="Methyltransferase, Cobalt-precorrin-4 Transmethylase, Domain 2"/>
    <property type="match status" value="1"/>
</dbReference>
<dbReference type="Pfam" id="PF00590">
    <property type="entry name" value="TP_methylase"/>
    <property type="match status" value="1"/>
</dbReference>
<dbReference type="UniPathway" id="UPA00148"/>
<keyword evidence="5 9" id="KW-0808">Transferase</keyword>
<dbReference type="CDD" id="cd11645">
    <property type="entry name" value="Precorrin_2_C20_MT"/>
    <property type="match status" value="1"/>
</dbReference>
<evidence type="ECO:0000313" key="9">
    <source>
        <dbReference type="EMBL" id="AXL20219.1"/>
    </source>
</evidence>
<dbReference type="PANTHER" id="PTHR43467">
    <property type="entry name" value="COBALT-PRECORRIN-2 C(20)-METHYLTRANSFERASE"/>
    <property type="match status" value="1"/>
</dbReference>
<dbReference type="InterPro" id="IPR012382">
    <property type="entry name" value="CobI/CbiL"/>
</dbReference>
<gene>
    <name evidence="9" type="primary">cobI</name>
    <name evidence="9" type="ORF">DKB62_00775</name>
</gene>
<dbReference type="OrthoDB" id="9804789at2"/>
<dbReference type="EMBL" id="CP029462">
    <property type="protein sequence ID" value="AXL20219.1"/>
    <property type="molecule type" value="Genomic_DNA"/>
</dbReference>
<evidence type="ECO:0000256" key="4">
    <source>
        <dbReference type="ARBA" id="ARBA00022603"/>
    </source>
</evidence>
<dbReference type="AlphaFoldDB" id="A0A346AWH6"/>
<evidence type="ECO:0000313" key="10">
    <source>
        <dbReference type="Proteomes" id="UP000254337"/>
    </source>
</evidence>
<evidence type="ECO:0000256" key="2">
    <source>
        <dbReference type="ARBA" id="ARBA00005879"/>
    </source>
</evidence>
<dbReference type="KEGG" id="meg:DKB62_00775"/>
<dbReference type="Gene3D" id="3.40.1010.10">
    <property type="entry name" value="Cobalt-precorrin-4 Transmethylase, Domain 1"/>
    <property type="match status" value="1"/>
</dbReference>
<protein>
    <submittedName>
        <fullName evidence="9">Precorrin-2 C(20)-methyltransferase</fullName>
    </submittedName>
</protein>
<evidence type="ECO:0000256" key="7">
    <source>
        <dbReference type="PIRNR" id="PIRNR036427"/>
    </source>
</evidence>
<dbReference type="GO" id="GO:0009236">
    <property type="term" value="P:cobalamin biosynthetic process"/>
    <property type="evidence" value="ECO:0007669"/>
    <property type="project" value="UniProtKB-UniRule"/>
</dbReference>
<dbReference type="RefSeq" id="WP_107196826.1">
    <property type="nucleotide sequence ID" value="NZ_CP029462.1"/>
</dbReference>
<evidence type="ECO:0000259" key="8">
    <source>
        <dbReference type="Pfam" id="PF00590"/>
    </source>
</evidence>
<reference evidence="9 10" key="1">
    <citation type="submission" date="2018-05" db="EMBL/GenBank/DDBJ databases">
        <title>Complete genome sequence of Megasphaera sp. AJH120T, isolated from the ceca of a chicken.</title>
        <authorList>
            <person name="Maki J."/>
            <person name="Looft T."/>
        </authorList>
    </citation>
    <scope>NUCLEOTIDE SEQUENCE [LARGE SCALE GENOMIC DNA]</scope>
    <source>
        <strain evidence="9 10">AJH120</strain>
    </source>
</reference>
<dbReference type="Proteomes" id="UP000254337">
    <property type="component" value="Chromosome"/>
</dbReference>
<evidence type="ECO:0000256" key="1">
    <source>
        <dbReference type="ARBA" id="ARBA00004953"/>
    </source>
</evidence>
<dbReference type="PANTHER" id="PTHR43467:SF2">
    <property type="entry name" value="COBALT-PRECORRIN-2 C(20)-METHYLTRANSFERASE"/>
    <property type="match status" value="1"/>
</dbReference>
<dbReference type="GO" id="GO:0032259">
    <property type="term" value="P:methylation"/>
    <property type="evidence" value="ECO:0007669"/>
    <property type="project" value="UniProtKB-KW"/>
</dbReference>
<dbReference type="InterPro" id="IPR000878">
    <property type="entry name" value="4pyrrol_Mease"/>
</dbReference>
<dbReference type="PIRSF" id="PIRSF036427">
    <property type="entry name" value="Precrrn-2_mtase"/>
    <property type="match status" value="1"/>
</dbReference>
<keyword evidence="6" id="KW-0949">S-adenosyl-L-methionine</keyword>
<dbReference type="InterPro" id="IPR014777">
    <property type="entry name" value="4pyrrole_Mease_sub1"/>
</dbReference>